<dbReference type="GO" id="GO:0003677">
    <property type="term" value="F:DNA binding"/>
    <property type="evidence" value="ECO:0007669"/>
    <property type="project" value="UniProtKB-KW"/>
</dbReference>
<dbReference type="GO" id="GO:0005829">
    <property type="term" value="C:cytosol"/>
    <property type="evidence" value="ECO:0007669"/>
    <property type="project" value="TreeGrafter"/>
</dbReference>
<evidence type="ECO:0000259" key="4">
    <source>
        <dbReference type="PROSITE" id="PS50042"/>
    </source>
</evidence>
<dbReference type="SMART" id="SM00419">
    <property type="entry name" value="HTH_CRP"/>
    <property type="match status" value="1"/>
</dbReference>
<feature type="domain" description="Cyclic nucleotide-binding" evidence="4">
    <location>
        <begin position="37"/>
        <end position="126"/>
    </location>
</feature>
<evidence type="ECO:0000313" key="7">
    <source>
        <dbReference type="Proteomes" id="UP000245461"/>
    </source>
</evidence>
<dbReference type="CDD" id="cd00038">
    <property type="entry name" value="CAP_ED"/>
    <property type="match status" value="1"/>
</dbReference>
<evidence type="ECO:0008006" key="8">
    <source>
        <dbReference type="Google" id="ProtNLM"/>
    </source>
</evidence>
<dbReference type="InterPro" id="IPR000595">
    <property type="entry name" value="cNMP-bd_dom"/>
</dbReference>
<gene>
    <name evidence="6" type="ORF">DKG74_06865</name>
</gene>
<evidence type="ECO:0000256" key="2">
    <source>
        <dbReference type="ARBA" id="ARBA00023125"/>
    </source>
</evidence>
<dbReference type="InterPro" id="IPR050397">
    <property type="entry name" value="Env_Response_Regulators"/>
</dbReference>
<dbReference type="SUPFAM" id="SSF51206">
    <property type="entry name" value="cAMP-binding domain-like"/>
    <property type="match status" value="1"/>
</dbReference>
<comment type="caution">
    <text evidence="6">The sequence shown here is derived from an EMBL/GenBank/DDBJ whole genome shotgun (WGS) entry which is preliminary data.</text>
</comment>
<dbReference type="PROSITE" id="PS51063">
    <property type="entry name" value="HTH_CRP_2"/>
    <property type="match status" value="1"/>
</dbReference>
<dbReference type="Gene3D" id="1.10.10.10">
    <property type="entry name" value="Winged helix-like DNA-binding domain superfamily/Winged helix DNA-binding domain"/>
    <property type="match status" value="1"/>
</dbReference>
<dbReference type="OrthoDB" id="3525895at2"/>
<dbReference type="SMART" id="SM00100">
    <property type="entry name" value="cNMP"/>
    <property type="match status" value="1"/>
</dbReference>
<dbReference type="InterPro" id="IPR018490">
    <property type="entry name" value="cNMP-bd_dom_sf"/>
</dbReference>
<dbReference type="Pfam" id="PF00027">
    <property type="entry name" value="cNMP_binding"/>
    <property type="match status" value="1"/>
</dbReference>
<keyword evidence="3" id="KW-0804">Transcription</keyword>
<evidence type="ECO:0000313" key="6">
    <source>
        <dbReference type="EMBL" id="PWR24520.1"/>
    </source>
</evidence>
<dbReference type="PROSITE" id="PS50042">
    <property type="entry name" value="CNMP_BINDING_3"/>
    <property type="match status" value="1"/>
</dbReference>
<dbReference type="Pfam" id="PF13545">
    <property type="entry name" value="HTH_Crp_2"/>
    <property type="match status" value="1"/>
</dbReference>
<accession>A0A317EEH8</accession>
<feature type="domain" description="HTH crp-type" evidence="5">
    <location>
        <begin position="171"/>
        <end position="241"/>
    </location>
</feature>
<sequence>MQTCYQLCHDRNNFTPEGKAGERGAMTDIFDLDTPALLPLLPPATKAALLSAAVPVHYPDGALVHARGDRKPGLSVVRSGTVRIGNPGADGSYTTTSILGPGHCFGEFTLFADLPRTHDVVAIGEVVIDQISAPRVMALYDADPKLGWALLCLATRRLHALIEFAEDLRRLPLPVQLAKHLLAMTRQHAPASAPASVALVQDDLASMFGVSRVSIGKALRRLAAEGLVEIGYGRLTLPDRPRLADWLAERAVLMPVTAGG</sequence>
<dbReference type="PRINTS" id="PR00035">
    <property type="entry name" value="HTHGNTR"/>
</dbReference>
<evidence type="ECO:0000256" key="1">
    <source>
        <dbReference type="ARBA" id="ARBA00023015"/>
    </source>
</evidence>
<organism evidence="6 7">
    <name type="scientific">Zavarzinia aquatilis</name>
    <dbReference type="NCBI Taxonomy" id="2211142"/>
    <lineage>
        <taxon>Bacteria</taxon>
        <taxon>Pseudomonadati</taxon>
        <taxon>Pseudomonadota</taxon>
        <taxon>Alphaproteobacteria</taxon>
        <taxon>Rhodospirillales</taxon>
        <taxon>Zavarziniaceae</taxon>
        <taxon>Zavarzinia</taxon>
    </lineage>
</organism>
<proteinExistence type="predicted"/>
<dbReference type="EMBL" id="QGLE01000003">
    <property type="protein sequence ID" value="PWR24520.1"/>
    <property type="molecule type" value="Genomic_DNA"/>
</dbReference>
<dbReference type="InterPro" id="IPR000524">
    <property type="entry name" value="Tscrpt_reg_HTH_GntR"/>
</dbReference>
<reference evidence="6 7" key="1">
    <citation type="submission" date="2018-05" db="EMBL/GenBank/DDBJ databases">
        <title>Zavarzinia sp. HR-AS.</title>
        <authorList>
            <person name="Lee Y."/>
            <person name="Jeon C.O."/>
        </authorList>
    </citation>
    <scope>NUCLEOTIDE SEQUENCE [LARGE SCALE GENOMIC DNA]</scope>
    <source>
        <strain evidence="6 7">HR-AS</strain>
    </source>
</reference>
<dbReference type="SUPFAM" id="SSF46785">
    <property type="entry name" value="Winged helix' DNA-binding domain"/>
    <property type="match status" value="1"/>
</dbReference>
<dbReference type="AlphaFoldDB" id="A0A317EEH8"/>
<evidence type="ECO:0000256" key="3">
    <source>
        <dbReference type="ARBA" id="ARBA00023163"/>
    </source>
</evidence>
<dbReference type="PANTHER" id="PTHR24567">
    <property type="entry name" value="CRP FAMILY TRANSCRIPTIONAL REGULATORY PROTEIN"/>
    <property type="match status" value="1"/>
</dbReference>
<dbReference type="InterPro" id="IPR014710">
    <property type="entry name" value="RmlC-like_jellyroll"/>
</dbReference>
<evidence type="ECO:0000259" key="5">
    <source>
        <dbReference type="PROSITE" id="PS51063"/>
    </source>
</evidence>
<dbReference type="InterPro" id="IPR036390">
    <property type="entry name" value="WH_DNA-bd_sf"/>
</dbReference>
<dbReference type="InterPro" id="IPR036388">
    <property type="entry name" value="WH-like_DNA-bd_sf"/>
</dbReference>
<protein>
    <recommendedName>
        <fullName evidence="8">Crp/Fnr family transcriptional regulator</fullName>
    </recommendedName>
</protein>
<dbReference type="Gene3D" id="2.60.120.10">
    <property type="entry name" value="Jelly Rolls"/>
    <property type="match status" value="1"/>
</dbReference>
<keyword evidence="2" id="KW-0238">DNA-binding</keyword>
<dbReference type="Proteomes" id="UP000245461">
    <property type="component" value="Unassembled WGS sequence"/>
</dbReference>
<dbReference type="PANTHER" id="PTHR24567:SF74">
    <property type="entry name" value="HTH-TYPE TRANSCRIPTIONAL REGULATOR ARCR"/>
    <property type="match status" value="1"/>
</dbReference>
<dbReference type="InterPro" id="IPR012318">
    <property type="entry name" value="HTH_CRP"/>
</dbReference>
<keyword evidence="7" id="KW-1185">Reference proteome</keyword>
<keyword evidence="1" id="KW-0805">Transcription regulation</keyword>
<dbReference type="GO" id="GO:0003700">
    <property type="term" value="F:DNA-binding transcription factor activity"/>
    <property type="evidence" value="ECO:0007669"/>
    <property type="project" value="InterPro"/>
</dbReference>
<name>A0A317EEH8_9PROT</name>